<reference evidence="1 2" key="1">
    <citation type="submission" date="2020-01" db="EMBL/GenBank/DDBJ databases">
        <title>Insect and environment-associated Actinomycetes.</title>
        <authorList>
            <person name="Currrie C."/>
            <person name="Chevrette M."/>
            <person name="Carlson C."/>
            <person name="Stubbendieck R."/>
            <person name="Wendt-Pienkowski E."/>
        </authorList>
    </citation>
    <scope>NUCLEOTIDE SEQUENCE [LARGE SCALE GENOMIC DNA]</scope>
    <source>
        <strain evidence="1 2">SID8386</strain>
    </source>
</reference>
<evidence type="ECO:0000313" key="2">
    <source>
        <dbReference type="Proteomes" id="UP000470404"/>
    </source>
</evidence>
<protein>
    <submittedName>
        <fullName evidence="1">Uncharacterized protein</fullName>
    </submittedName>
</protein>
<accession>A0ABX0BTH3</accession>
<keyword evidence="2" id="KW-1185">Reference proteome</keyword>
<gene>
    <name evidence="1" type="ORF">G3I59_13770</name>
</gene>
<dbReference type="EMBL" id="JAAGNC010000074">
    <property type="protein sequence ID" value="NEC56627.1"/>
    <property type="molecule type" value="Genomic_DNA"/>
</dbReference>
<comment type="caution">
    <text evidence="1">The sequence shown here is derived from an EMBL/GenBank/DDBJ whole genome shotgun (WGS) entry which is preliminary data.</text>
</comment>
<organism evidence="1 2">
    <name type="scientific">Amycolatopsis rubida</name>
    <dbReference type="NCBI Taxonomy" id="112413"/>
    <lineage>
        <taxon>Bacteria</taxon>
        <taxon>Bacillati</taxon>
        <taxon>Actinomycetota</taxon>
        <taxon>Actinomycetes</taxon>
        <taxon>Pseudonocardiales</taxon>
        <taxon>Pseudonocardiaceae</taxon>
        <taxon>Amycolatopsis</taxon>
    </lineage>
</organism>
<dbReference type="Proteomes" id="UP000470404">
    <property type="component" value="Unassembled WGS sequence"/>
</dbReference>
<evidence type="ECO:0000313" key="1">
    <source>
        <dbReference type="EMBL" id="NEC56627.1"/>
    </source>
</evidence>
<name>A0ABX0BTH3_9PSEU</name>
<sequence length="326" mass="36537">MVKINDSGWPVTVIPGDDYQRGQATALLLQRMGRAGEKLAPGQQPEIDRLLEFWYESGYCVRAILTCLSVTPDNTSQPPRKKGESLPEYLRSRMKKWYNESEADEFSAARKPPQPGLQFEQWYANNRQRAANNGAYRRPRSPGVRGRQARDEIAVLAASRRKSPLDRMREREERHAAALDSLAVTGQAPLPDMGLRPAEEMTTPRMVAAHAGHRSMPLLQHNVKAILERMRSERRWPTPAEKAVLRSALLDNRHRSALGELEAASAEYEDAPGILSPEGSRMLACLDRATSVETSLEAQIRLVMFAVDQDLGSDNRHPPVSQPDDL</sequence>
<proteinExistence type="predicted"/>
<dbReference type="RefSeq" id="WP_067584411.1">
    <property type="nucleotide sequence ID" value="NZ_JAAGNC010000074.1"/>
</dbReference>